<dbReference type="Gene3D" id="3.40.470.10">
    <property type="entry name" value="Uracil-DNA glycosylase-like domain"/>
    <property type="match status" value="1"/>
</dbReference>
<proteinExistence type="inferred from homology"/>
<evidence type="ECO:0000256" key="6">
    <source>
        <dbReference type="ARBA" id="ARBA00022763"/>
    </source>
</evidence>
<name>A0A432WG86_9GAMM</name>
<reference evidence="13 14" key="1">
    <citation type="journal article" date="2011" name="Front. Microbiol.">
        <title>Genomic signatures of strain selection and enhancement in Bacillus atrophaeus var. globigii, a historical biowarfare simulant.</title>
        <authorList>
            <person name="Gibbons H.S."/>
            <person name="Broomall S.M."/>
            <person name="McNew L.A."/>
            <person name="Daligault H."/>
            <person name="Chapman C."/>
            <person name="Bruce D."/>
            <person name="Karavis M."/>
            <person name="Krepps M."/>
            <person name="McGregor P.A."/>
            <person name="Hong C."/>
            <person name="Park K.H."/>
            <person name="Akmal A."/>
            <person name="Feldman A."/>
            <person name="Lin J.S."/>
            <person name="Chang W.E."/>
            <person name="Higgs B.W."/>
            <person name="Demirev P."/>
            <person name="Lindquist J."/>
            <person name="Liem A."/>
            <person name="Fochler E."/>
            <person name="Read T.D."/>
            <person name="Tapia R."/>
            <person name="Johnson S."/>
            <person name="Bishop-Lilly K.A."/>
            <person name="Detter C."/>
            <person name="Han C."/>
            <person name="Sozhamannan S."/>
            <person name="Rosenzweig C.N."/>
            <person name="Skowronski E.W."/>
        </authorList>
    </citation>
    <scope>NUCLEOTIDE SEQUENCE [LARGE SCALE GENOMIC DNA]</scope>
    <source>
        <strain evidence="13 14">GYP-17</strain>
    </source>
</reference>
<comment type="caution">
    <text evidence="13">The sequence shown here is derived from an EMBL/GenBank/DDBJ whole genome shotgun (WGS) entry which is preliminary data.</text>
</comment>
<dbReference type="GO" id="GO:0097510">
    <property type="term" value="P:base-excision repair, AP site formation via deaminated base removal"/>
    <property type="evidence" value="ECO:0007669"/>
    <property type="project" value="TreeGrafter"/>
</dbReference>
<comment type="similarity">
    <text evidence="3 9 11">Belongs to the uracil-DNA glycosylase (UDG) superfamily. UNG family.</text>
</comment>
<dbReference type="Pfam" id="PF03167">
    <property type="entry name" value="UDG"/>
    <property type="match status" value="1"/>
</dbReference>
<keyword evidence="14" id="KW-1185">Reference proteome</keyword>
<dbReference type="RefSeq" id="WP_126776883.1">
    <property type="nucleotide sequence ID" value="NZ_PIPM01000006.1"/>
</dbReference>
<feature type="domain" description="Uracil-DNA glycosylase-like" evidence="12">
    <location>
        <begin position="46"/>
        <end position="206"/>
    </location>
</feature>
<evidence type="ECO:0000256" key="9">
    <source>
        <dbReference type="HAMAP-Rule" id="MF_00148"/>
    </source>
</evidence>
<evidence type="ECO:0000256" key="11">
    <source>
        <dbReference type="RuleBase" id="RU003780"/>
    </source>
</evidence>
<dbReference type="NCBIfam" id="TIGR00628">
    <property type="entry name" value="ung"/>
    <property type="match status" value="1"/>
</dbReference>
<gene>
    <name evidence="9" type="primary">ung</name>
    <name evidence="13" type="ORF">CWE11_06900</name>
</gene>
<dbReference type="NCBIfam" id="NF003588">
    <property type="entry name" value="PRK05254.1-1"/>
    <property type="match status" value="1"/>
</dbReference>
<evidence type="ECO:0000313" key="13">
    <source>
        <dbReference type="EMBL" id="RUO32755.1"/>
    </source>
</evidence>
<dbReference type="InterPro" id="IPR018085">
    <property type="entry name" value="Ura-DNA_Glyclase_AS"/>
</dbReference>
<keyword evidence="8 9" id="KW-0234">DNA repair</keyword>
<dbReference type="SUPFAM" id="SSF52141">
    <property type="entry name" value="Uracil-DNA glycosylase-like"/>
    <property type="match status" value="1"/>
</dbReference>
<dbReference type="GO" id="GO:0004844">
    <property type="term" value="F:uracil DNA N-glycosylase activity"/>
    <property type="evidence" value="ECO:0007669"/>
    <property type="project" value="UniProtKB-UniRule"/>
</dbReference>
<evidence type="ECO:0000256" key="5">
    <source>
        <dbReference type="ARBA" id="ARBA00018429"/>
    </source>
</evidence>
<accession>A0A432WG86</accession>
<comment type="function">
    <text evidence="2 9 11">Excises uracil residues from the DNA which can arise as a result of misincorporation of dUMP residues by DNA polymerase or due to deamination of cytosine.</text>
</comment>
<evidence type="ECO:0000256" key="8">
    <source>
        <dbReference type="ARBA" id="ARBA00023204"/>
    </source>
</evidence>
<dbReference type="AlphaFoldDB" id="A0A432WG86"/>
<dbReference type="NCBIfam" id="NF003591">
    <property type="entry name" value="PRK05254.1-4"/>
    <property type="match status" value="1"/>
</dbReference>
<dbReference type="NCBIfam" id="NF003589">
    <property type="entry name" value="PRK05254.1-2"/>
    <property type="match status" value="1"/>
</dbReference>
<evidence type="ECO:0000256" key="4">
    <source>
        <dbReference type="ARBA" id="ARBA00012030"/>
    </source>
</evidence>
<dbReference type="CDD" id="cd10027">
    <property type="entry name" value="UDG-F1-like"/>
    <property type="match status" value="1"/>
</dbReference>
<protein>
    <recommendedName>
        <fullName evidence="5 9">Uracil-DNA glycosylase</fullName>
        <shortName evidence="9">UDG</shortName>
        <ecNumber evidence="4 9">3.2.2.27</ecNumber>
    </recommendedName>
</protein>
<dbReference type="NCBIfam" id="NF003592">
    <property type="entry name" value="PRK05254.1-5"/>
    <property type="match status" value="1"/>
</dbReference>
<dbReference type="OrthoDB" id="9804372at2"/>
<dbReference type="EMBL" id="PIPM01000006">
    <property type="protein sequence ID" value="RUO32755.1"/>
    <property type="molecule type" value="Genomic_DNA"/>
</dbReference>
<evidence type="ECO:0000259" key="12">
    <source>
        <dbReference type="SMART" id="SM00986"/>
    </source>
</evidence>
<dbReference type="InterPro" id="IPR005122">
    <property type="entry name" value="Uracil-DNA_glycosylase-like"/>
</dbReference>
<evidence type="ECO:0000313" key="14">
    <source>
        <dbReference type="Proteomes" id="UP000288405"/>
    </source>
</evidence>
<dbReference type="InterPro" id="IPR002043">
    <property type="entry name" value="UDG_fam1"/>
</dbReference>
<dbReference type="InterPro" id="IPR036895">
    <property type="entry name" value="Uracil-DNA_glycosylase-like_sf"/>
</dbReference>
<evidence type="ECO:0000256" key="1">
    <source>
        <dbReference type="ARBA" id="ARBA00001400"/>
    </source>
</evidence>
<dbReference type="HAMAP" id="MF_00148">
    <property type="entry name" value="UDG"/>
    <property type="match status" value="1"/>
</dbReference>
<dbReference type="GO" id="GO:0005737">
    <property type="term" value="C:cytoplasm"/>
    <property type="evidence" value="ECO:0007669"/>
    <property type="project" value="UniProtKB-SubCell"/>
</dbReference>
<dbReference type="PANTHER" id="PTHR11264:SF0">
    <property type="entry name" value="URACIL-DNA GLYCOSYLASE"/>
    <property type="match status" value="1"/>
</dbReference>
<evidence type="ECO:0000256" key="7">
    <source>
        <dbReference type="ARBA" id="ARBA00022801"/>
    </source>
</evidence>
<keyword evidence="7 9" id="KW-0378">Hydrolase</keyword>
<sequence length="216" mass="24677">MESWAPLFDVQRQQAYFRELRARVLADRAGDKPVYPAKEDVFRAFQLTPANRVKVVILGQDPYHQPGQAHGLAFSVPRGVTPPPSLKNIYKAIQHDDPNFQIPTHGDLSHWAEQGVLLLNTALTVREGEPASHARWGWQTFTQATVEHLNQMHPMVFMLWGKHAQTVAAPVDRERHYVLESVHPSPLSAHRGFLTCGHFRLANEWLVRQGHQPIRW</sequence>
<evidence type="ECO:0000256" key="10">
    <source>
        <dbReference type="PROSITE-ProRule" id="PRU10072"/>
    </source>
</evidence>
<dbReference type="FunFam" id="3.40.470.10:FF:000001">
    <property type="entry name" value="Uracil-DNA glycosylase"/>
    <property type="match status" value="1"/>
</dbReference>
<feature type="active site" description="Proton acceptor" evidence="9 10">
    <location>
        <position position="61"/>
    </location>
</feature>
<keyword evidence="9" id="KW-0963">Cytoplasm</keyword>
<dbReference type="SMART" id="SM00987">
    <property type="entry name" value="UreE_C"/>
    <property type="match status" value="1"/>
</dbReference>
<dbReference type="SMART" id="SM00986">
    <property type="entry name" value="UDG"/>
    <property type="match status" value="1"/>
</dbReference>
<dbReference type="PANTHER" id="PTHR11264">
    <property type="entry name" value="URACIL-DNA GLYCOSYLASE"/>
    <property type="match status" value="1"/>
</dbReference>
<dbReference type="Proteomes" id="UP000288405">
    <property type="component" value="Unassembled WGS sequence"/>
</dbReference>
<evidence type="ECO:0000256" key="3">
    <source>
        <dbReference type="ARBA" id="ARBA00008184"/>
    </source>
</evidence>
<comment type="catalytic activity">
    <reaction evidence="1 9 11">
        <text>Hydrolyzes single-stranded DNA or mismatched double-stranded DNA and polynucleotides, releasing free uracil.</text>
        <dbReference type="EC" id="3.2.2.27"/>
    </reaction>
</comment>
<evidence type="ECO:0000256" key="2">
    <source>
        <dbReference type="ARBA" id="ARBA00002631"/>
    </source>
</evidence>
<dbReference type="PROSITE" id="PS00130">
    <property type="entry name" value="U_DNA_GLYCOSYLASE"/>
    <property type="match status" value="1"/>
</dbReference>
<dbReference type="EC" id="3.2.2.27" evidence="4 9"/>
<keyword evidence="6 9" id="KW-0227">DNA damage</keyword>
<organism evidence="13 14">
    <name type="scientific">Aliidiomarina sanyensis</name>
    <dbReference type="NCBI Taxonomy" id="1249555"/>
    <lineage>
        <taxon>Bacteria</taxon>
        <taxon>Pseudomonadati</taxon>
        <taxon>Pseudomonadota</taxon>
        <taxon>Gammaproteobacteria</taxon>
        <taxon>Alteromonadales</taxon>
        <taxon>Idiomarinaceae</taxon>
        <taxon>Aliidiomarina</taxon>
    </lineage>
</organism>
<comment type="subcellular location">
    <subcellularLocation>
        <location evidence="9">Cytoplasm</location>
    </subcellularLocation>
</comment>